<comment type="caution">
    <text evidence="2">The sequence shown here is derived from an EMBL/GenBank/DDBJ whole genome shotgun (WGS) entry which is preliminary data.</text>
</comment>
<feature type="compositionally biased region" description="Polar residues" evidence="1">
    <location>
        <begin position="69"/>
        <end position="87"/>
    </location>
</feature>
<organism evidence="2 3">
    <name type="scientific">Clavelina lepadiformis</name>
    <name type="common">Light-bulb sea squirt</name>
    <name type="synonym">Ascidia lepadiformis</name>
    <dbReference type="NCBI Taxonomy" id="159417"/>
    <lineage>
        <taxon>Eukaryota</taxon>
        <taxon>Metazoa</taxon>
        <taxon>Chordata</taxon>
        <taxon>Tunicata</taxon>
        <taxon>Ascidiacea</taxon>
        <taxon>Aplousobranchia</taxon>
        <taxon>Clavelinidae</taxon>
        <taxon>Clavelina</taxon>
    </lineage>
</organism>
<reference evidence="2 3" key="1">
    <citation type="submission" date="2024-02" db="EMBL/GenBank/DDBJ databases">
        <authorList>
            <person name="Daric V."/>
            <person name="Darras S."/>
        </authorList>
    </citation>
    <scope>NUCLEOTIDE SEQUENCE [LARGE SCALE GENOMIC DNA]</scope>
</reference>
<keyword evidence="3" id="KW-1185">Reference proteome</keyword>
<evidence type="ECO:0000313" key="2">
    <source>
        <dbReference type="EMBL" id="CAK8673725.1"/>
    </source>
</evidence>
<proteinExistence type="predicted"/>
<dbReference type="EMBL" id="CAWYQH010000002">
    <property type="protein sequence ID" value="CAK8673725.1"/>
    <property type="molecule type" value="Genomic_DNA"/>
</dbReference>
<gene>
    <name evidence="2" type="ORF">CVLEPA_LOCUS3489</name>
</gene>
<evidence type="ECO:0000256" key="1">
    <source>
        <dbReference type="SAM" id="MobiDB-lite"/>
    </source>
</evidence>
<feature type="compositionally biased region" description="Low complexity" evidence="1">
    <location>
        <begin position="22"/>
        <end position="33"/>
    </location>
</feature>
<name>A0ABP0F5M3_CLALP</name>
<feature type="region of interest" description="Disordered" evidence="1">
    <location>
        <begin position="1"/>
        <end position="46"/>
    </location>
</feature>
<protein>
    <submittedName>
        <fullName evidence="2">Uncharacterized protein</fullName>
    </submittedName>
</protein>
<accession>A0ABP0F5M3</accession>
<sequence length="101" mass="10945">MNNVSWGTREVKSYSQPEAKPENNPKSNKNSKATHTKSSNTTEDSHKCKIGNICECYCCIKPKDDDSQPAPTTQQNLTTPVESQPTSAALGAGGIMEKDNT</sequence>
<evidence type="ECO:0000313" key="3">
    <source>
        <dbReference type="Proteomes" id="UP001642483"/>
    </source>
</evidence>
<dbReference type="Proteomes" id="UP001642483">
    <property type="component" value="Unassembled WGS sequence"/>
</dbReference>
<feature type="region of interest" description="Disordered" evidence="1">
    <location>
        <begin position="66"/>
        <end position="101"/>
    </location>
</feature>